<evidence type="ECO:0000256" key="1">
    <source>
        <dbReference type="SAM" id="MobiDB-lite"/>
    </source>
</evidence>
<protein>
    <recommendedName>
        <fullName evidence="5">DUF4352 domain-containing protein</fullName>
    </recommendedName>
</protein>
<accession>A0ABN6PY68</accession>
<sequence>MGLQNRNISQPAHTEIRNRGNGVSTFLSGVAVLLSTLALGCSGYVAYEVFTLRQTLNVSNTVSSTIPTQVPSPTATTSPQATVSPSPASATTSAISAGQFVQPAFGKKAEVELLSAKRIKDPETGNRDVVNLQMRIRRLATDGVVDGDIISVASTTARNPETSVTYKGVAINRSTGSVSLFQVRPQASADAYIWLRVPDGVNNLDIFVPDTAAFKNVPISN</sequence>
<evidence type="ECO:0008006" key="5">
    <source>
        <dbReference type="Google" id="ProtNLM"/>
    </source>
</evidence>
<keyword evidence="2" id="KW-1133">Transmembrane helix</keyword>
<name>A0ABN6PY68_NOSCO</name>
<dbReference type="EMBL" id="AP025732">
    <property type="protein sequence ID" value="BDI15399.1"/>
    <property type="molecule type" value="Genomic_DNA"/>
</dbReference>
<keyword evidence="4" id="KW-1185">Reference proteome</keyword>
<feature type="compositionally biased region" description="Low complexity" evidence="1">
    <location>
        <begin position="67"/>
        <end position="90"/>
    </location>
</feature>
<feature type="region of interest" description="Disordered" evidence="1">
    <location>
        <begin position="1"/>
        <end position="20"/>
    </location>
</feature>
<reference evidence="3" key="1">
    <citation type="submission" date="2022-04" db="EMBL/GenBank/DDBJ databases">
        <title>Complete genome sequence of a cyanobacterium, Nostoc sp. SO-36, isolated in Antarctica.</title>
        <authorList>
            <person name="Kanesaki Y."/>
            <person name="Effendi D."/>
            <person name="Sakamoto T."/>
            <person name="Ohtani S."/>
            <person name="Awai K."/>
        </authorList>
    </citation>
    <scope>NUCLEOTIDE SEQUENCE</scope>
    <source>
        <strain evidence="3">SO-36</strain>
    </source>
</reference>
<organism evidence="3 4">
    <name type="scientific">Nostoc cf. commune SO-36</name>
    <dbReference type="NCBI Taxonomy" id="449208"/>
    <lineage>
        <taxon>Bacteria</taxon>
        <taxon>Bacillati</taxon>
        <taxon>Cyanobacteriota</taxon>
        <taxon>Cyanophyceae</taxon>
        <taxon>Nostocales</taxon>
        <taxon>Nostocaceae</taxon>
        <taxon>Nostoc</taxon>
    </lineage>
</organism>
<evidence type="ECO:0000313" key="4">
    <source>
        <dbReference type="Proteomes" id="UP001055453"/>
    </source>
</evidence>
<keyword evidence="2" id="KW-0472">Membrane</keyword>
<evidence type="ECO:0000313" key="3">
    <source>
        <dbReference type="EMBL" id="BDI15399.1"/>
    </source>
</evidence>
<dbReference type="Proteomes" id="UP001055453">
    <property type="component" value="Chromosome"/>
</dbReference>
<evidence type="ECO:0000256" key="2">
    <source>
        <dbReference type="SAM" id="Phobius"/>
    </source>
</evidence>
<keyword evidence="2" id="KW-0812">Transmembrane</keyword>
<gene>
    <name evidence="3" type="ORF">ANSO36C_12010</name>
</gene>
<feature type="region of interest" description="Disordered" evidence="1">
    <location>
        <begin position="63"/>
        <end position="90"/>
    </location>
</feature>
<feature type="compositionally biased region" description="Polar residues" evidence="1">
    <location>
        <begin position="1"/>
        <end position="12"/>
    </location>
</feature>
<proteinExistence type="predicted"/>
<feature type="transmembrane region" description="Helical" evidence="2">
    <location>
        <begin position="26"/>
        <end position="47"/>
    </location>
</feature>